<dbReference type="PROSITE" id="PS01124">
    <property type="entry name" value="HTH_ARAC_FAMILY_2"/>
    <property type="match status" value="1"/>
</dbReference>
<name>A0ABV5L0S1_9BACL</name>
<evidence type="ECO:0000313" key="6">
    <source>
        <dbReference type="Proteomes" id="UP001589747"/>
    </source>
</evidence>
<evidence type="ECO:0000259" key="4">
    <source>
        <dbReference type="PROSITE" id="PS01124"/>
    </source>
</evidence>
<dbReference type="Gene3D" id="2.60.120.10">
    <property type="entry name" value="Jelly Rolls"/>
    <property type="match status" value="1"/>
</dbReference>
<dbReference type="Pfam" id="PF12833">
    <property type="entry name" value="HTH_18"/>
    <property type="match status" value="1"/>
</dbReference>
<dbReference type="InterPro" id="IPR003313">
    <property type="entry name" value="AraC-bd"/>
</dbReference>
<evidence type="ECO:0000256" key="3">
    <source>
        <dbReference type="ARBA" id="ARBA00023163"/>
    </source>
</evidence>
<comment type="caution">
    <text evidence="5">The sequence shown here is derived from an EMBL/GenBank/DDBJ whole genome shotgun (WGS) entry which is preliminary data.</text>
</comment>
<keyword evidence="3" id="KW-0804">Transcription</keyword>
<dbReference type="PANTHER" id="PTHR43280">
    <property type="entry name" value="ARAC-FAMILY TRANSCRIPTIONAL REGULATOR"/>
    <property type="match status" value="1"/>
</dbReference>
<dbReference type="InterPro" id="IPR037923">
    <property type="entry name" value="HTH-like"/>
</dbReference>
<gene>
    <name evidence="5" type="ORF">ACFFSY_34520</name>
</gene>
<proteinExistence type="predicted"/>
<dbReference type="Pfam" id="PF02311">
    <property type="entry name" value="AraC_binding"/>
    <property type="match status" value="1"/>
</dbReference>
<keyword evidence="2" id="KW-0238">DNA-binding</keyword>
<dbReference type="Proteomes" id="UP001589747">
    <property type="component" value="Unassembled WGS sequence"/>
</dbReference>
<dbReference type="InterPro" id="IPR009057">
    <property type="entry name" value="Homeodomain-like_sf"/>
</dbReference>
<accession>A0ABV5L0S1</accession>
<dbReference type="InterPro" id="IPR018060">
    <property type="entry name" value="HTH_AraC"/>
</dbReference>
<dbReference type="SUPFAM" id="SSF51215">
    <property type="entry name" value="Regulatory protein AraC"/>
    <property type="match status" value="1"/>
</dbReference>
<feature type="domain" description="HTH araC/xylS-type" evidence="4">
    <location>
        <begin position="188"/>
        <end position="286"/>
    </location>
</feature>
<evidence type="ECO:0000256" key="1">
    <source>
        <dbReference type="ARBA" id="ARBA00023015"/>
    </source>
</evidence>
<dbReference type="PANTHER" id="PTHR43280:SF28">
    <property type="entry name" value="HTH-TYPE TRANSCRIPTIONAL ACTIVATOR RHAS"/>
    <property type="match status" value="1"/>
</dbReference>
<keyword evidence="1" id="KW-0805">Transcription regulation</keyword>
<evidence type="ECO:0000313" key="5">
    <source>
        <dbReference type="EMBL" id="MFB9331077.1"/>
    </source>
</evidence>
<dbReference type="RefSeq" id="WP_377503075.1">
    <property type="nucleotide sequence ID" value="NZ_JBHMDO010000056.1"/>
</dbReference>
<protein>
    <submittedName>
        <fullName evidence="5">AraC family transcriptional regulator</fullName>
    </submittedName>
</protein>
<organism evidence="5 6">
    <name type="scientific">Paenibacillus aurantiacus</name>
    <dbReference type="NCBI Taxonomy" id="1936118"/>
    <lineage>
        <taxon>Bacteria</taxon>
        <taxon>Bacillati</taxon>
        <taxon>Bacillota</taxon>
        <taxon>Bacilli</taxon>
        <taxon>Bacillales</taxon>
        <taxon>Paenibacillaceae</taxon>
        <taxon>Paenibacillus</taxon>
    </lineage>
</organism>
<dbReference type="SUPFAM" id="SSF46689">
    <property type="entry name" value="Homeodomain-like"/>
    <property type="match status" value="2"/>
</dbReference>
<keyword evidence="6" id="KW-1185">Reference proteome</keyword>
<reference evidence="5 6" key="1">
    <citation type="submission" date="2024-09" db="EMBL/GenBank/DDBJ databases">
        <authorList>
            <person name="Sun Q."/>
            <person name="Mori K."/>
        </authorList>
    </citation>
    <scope>NUCLEOTIDE SEQUENCE [LARGE SCALE GENOMIC DNA]</scope>
    <source>
        <strain evidence="5 6">TISTR 2452</strain>
    </source>
</reference>
<dbReference type="InterPro" id="IPR014710">
    <property type="entry name" value="RmlC-like_jellyroll"/>
</dbReference>
<sequence length="294" mass="33738">MAYAKPVQLEYGAPAGKSIYMEYIRRTEPFSMDSQHWHPYYEIYLLLEGKRTYFIKDAAHAVEDGDLILIGKHELHKSIQSGAGPHARLVMHFDEPMLQALPESDAELLRTPFALATPLVRLPAEEQRIVRSHAARIMQELRRREPGCELYLRHALLDMLLLCARYAANHPLATAAPPPATPMHGKVSEIVRYLNDHYAASVHIHELAARFYISPYYLSRMFKEVTGFTIIDYVNLTRLKEAQRLLRETPLKITDIAGQVGFGNFSHFGKMFKAVTRMSARDYRRLYQPGRDEA</sequence>
<evidence type="ECO:0000256" key="2">
    <source>
        <dbReference type="ARBA" id="ARBA00023125"/>
    </source>
</evidence>
<dbReference type="Gene3D" id="1.10.10.60">
    <property type="entry name" value="Homeodomain-like"/>
    <property type="match status" value="2"/>
</dbReference>
<dbReference type="SMART" id="SM00342">
    <property type="entry name" value="HTH_ARAC"/>
    <property type="match status" value="1"/>
</dbReference>
<dbReference type="EMBL" id="JBHMDO010000056">
    <property type="protein sequence ID" value="MFB9331077.1"/>
    <property type="molecule type" value="Genomic_DNA"/>
</dbReference>